<evidence type="ECO:0000256" key="9">
    <source>
        <dbReference type="SAM" id="MobiDB-lite"/>
    </source>
</evidence>
<keyword evidence="4" id="KW-0547">Nucleotide-binding</keyword>
<organism evidence="11 12">
    <name type="scientific">Actinoplanes awajinensis subsp. mycoplanecinus</name>
    <dbReference type="NCBI Taxonomy" id="135947"/>
    <lineage>
        <taxon>Bacteria</taxon>
        <taxon>Bacillati</taxon>
        <taxon>Actinomycetota</taxon>
        <taxon>Actinomycetes</taxon>
        <taxon>Micromonosporales</taxon>
        <taxon>Micromonosporaceae</taxon>
        <taxon>Actinoplanes</taxon>
    </lineage>
</organism>
<dbReference type="SUPFAM" id="SSF56112">
    <property type="entry name" value="Protein kinase-like (PK-like)"/>
    <property type="match status" value="1"/>
</dbReference>
<evidence type="ECO:0000256" key="4">
    <source>
        <dbReference type="ARBA" id="ARBA00022741"/>
    </source>
</evidence>
<sequence length="434" mass="44376">MPQPGESLNGRYRLDDRIAAGGMGEVWRATDTVLGRPVAVKTLRVERAAEPSFQRRFEHEARAMATLRHPGVATVFDYGSTDEGAYLVMARIDGHPLDQRITQRGRLSGAETMALVTLVARALQAVHRAGIVHRDVTPGNLIIEPDGNVVLVDFGVARSALSVTLTGASNVIGTACYMAPEQVAKATVGPAADLYALGAVAYHCLTGGPPFAGDDAVSIALRHVTEAPAPLPGDVPARVRALVHRALAKDPADRHPSAAAMAEAATAAAGGDLRLLATESETVSITPPPEPERPEKPRLWTPLLAVVLAAVSGAAAVAAVTDPFGWFPESPAPVPSVSPTAPSVSATPSPTPQPSRSLSRTTEKDPPPANPGPPRRTSTRPSASASTSTSAGPSPSSSPDDSPDPGGSGGPGGGSEPAGDDPSAAPEAVPEAAP</sequence>
<feature type="compositionally biased region" description="Low complexity" evidence="9">
    <location>
        <begin position="337"/>
        <end position="360"/>
    </location>
</feature>
<dbReference type="InterPro" id="IPR011009">
    <property type="entry name" value="Kinase-like_dom_sf"/>
</dbReference>
<feature type="compositionally biased region" description="Low complexity" evidence="9">
    <location>
        <begin position="420"/>
        <end position="434"/>
    </location>
</feature>
<evidence type="ECO:0000313" key="11">
    <source>
        <dbReference type="EMBL" id="KUL41282.1"/>
    </source>
</evidence>
<keyword evidence="2" id="KW-0723">Serine/threonine-protein kinase</keyword>
<reference evidence="11 12" key="1">
    <citation type="submission" date="2015-10" db="EMBL/GenBank/DDBJ databases">
        <authorList>
            <person name="Gilbert D.G."/>
        </authorList>
    </citation>
    <scope>NUCLEOTIDE SEQUENCE [LARGE SCALE GENOMIC DNA]</scope>
    <source>
        <strain evidence="11 12">NRRL B-16712</strain>
    </source>
</reference>
<evidence type="ECO:0000256" key="1">
    <source>
        <dbReference type="ARBA" id="ARBA00012513"/>
    </source>
</evidence>
<dbReference type="EC" id="2.7.11.1" evidence="1"/>
<dbReference type="Gene3D" id="1.10.510.10">
    <property type="entry name" value="Transferase(Phosphotransferase) domain 1"/>
    <property type="match status" value="1"/>
</dbReference>
<dbReference type="Gene3D" id="3.30.200.20">
    <property type="entry name" value="Phosphorylase Kinase, domain 1"/>
    <property type="match status" value="1"/>
</dbReference>
<dbReference type="GO" id="GO:0005524">
    <property type="term" value="F:ATP binding"/>
    <property type="evidence" value="ECO:0007669"/>
    <property type="project" value="UniProtKB-KW"/>
</dbReference>
<accession>A0A0X3VAJ5</accession>
<evidence type="ECO:0000256" key="2">
    <source>
        <dbReference type="ARBA" id="ARBA00022527"/>
    </source>
</evidence>
<name>A0A0X3VAJ5_9ACTN</name>
<dbReference type="PROSITE" id="PS50011">
    <property type="entry name" value="PROTEIN_KINASE_DOM"/>
    <property type="match status" value="1"/>
</dbReference>
<comment type="catalytic activity">
    <reaction evidence="8">
        <text>L-seryl-[protein] + ATP = O-phospho-L-seryl-[protein] + ADP + H(+)</text>
        <dbReference type="Rhea" id="RHEA:17989"/>
        <dbReference type="Rhea" id="RHEA-COMP:9863"/>
        <dbReference type="Rhea" id="RHEA-COMP:11604"/>
        <dbReference type="ChEBI" id="CHEBI:15378"/>
        <dbReference type="ChEBI" id="CHEBI:29999"/>
        <dbReference type="ChEBI" id="CHEBI:30616"/>
        <dbReference type="ChEBI" id="CHEBI:83421"/>
        <dbReference type="ChEBI" id="CHEBI:456216"/>
        <dbReference type="EC" id="2.7.11.1"/>
    </reaction>
</comment>
<dbReference type="OrthoDB" id="308915at2"/>
<dbReference type="RefSeq" id="WP_067685414.1">
    <property type="nucleotide sequence ID" value="NZ_LLZH01000014.1"/>
</dbReference>
<dbReference type="FunFam" id="3.30.200.20:FF:000035">
    <property type="entry name" value="Serine/threonine protein kinase Stk1"/>
    <property type="match status" value="1"/>
</dbReference>
<evidence type="ECO:0000256" key="8">
    <source>
        <dbReference type="ARBA" id="ARBA00048679"/>
    </source>
</evidence>
<dbReference type="EMBL" id="LLZH01000014">
    <property type="protein sequence ID" value="KUL41282.1"/>
    <property type="molecule type" value="Genomic_DNA"/>
</dbReference>
<evidence type="ECO:0000256" key="6">
    <source>
        <dbReference type="ARBA" id="ARBA00022840"/>
    </source>
</evidence>
<dbReference type="GO" id="GO:0004674">
    <property type="term" value="F:protein serine/threonine kinase activity"/>
    <property type="evidence" value="ECO:0007669"/>
    <property type="project" value="UniProtKB-KW"/>
</dbReference>
<evidence type="ECO:0000256" key="5">
    <source>
        <dbReference type="ARBA" id="ARBA00022777"/>
    </source>
</evidence>
<feature type="domain" description="Protein kinase" evidence="10">
    <location>
        <begin position="12"/>
        <end position="266"/>
    </location>
</feature>
<comment type="catalytic activity">
    <reaction evidence="7">
        <text>L-threonyl-[protein] + ATP = O-phospho-L-threonyl-[protein] + ADP + H(+)</text>
        <dbReference type="Rhea" id="RHEA:46608"/>
        <dbReference type="Rhea" id="RHEA-COMP:11060"/>
        <dbReference type="Rhea" id="RHEA-COMP:11605"/>
        <dbReference type="ChEBI" id="CHEBI:15378"/>
        <dbReference type="ChEBI" id="CHEBI:30013"/>
        <dbReference type="ChEBI" id="CHEBI:30616"/>
        <dbReference type="ChEBI" id="CHEBI:61977"/>
        <dbReference type="ChEBI" id="CHEBI:456216"/>
        <dbReference type="EC" id="2.7.11.1"/>
    </reaction>
</comment>
<feature type="compositionally biased region" description="Low complexity" evidence="9">
    <location>
        <begin position="375"/>
        <end position="400"/>
    </location>
</feature>
<comment type="caution">
    <text evidence="11">The sequence shown here is derived from an EMBL/GenBank/DDBJ whole genome shotgun (WGS) entry which is preliminary data.</text>
</comment>
<dbReference type="PROSITE" id="PS00109">
    <property type="entry name" value="PROTEIN_KINASE_TYR"/>
    <property type="match status" value="1"/>
</dbReference>
<dbReference type="CDD" id="cd14014">
    <property type="entry name" value="STKc_PknB_like"/>
    <property type="match status" value="1"/>
</dbReference>
<keyword evidence="6" id="KW-0067">ATP-binding</keyword>
<dbReference type="GO" id="GO:0045717">
    <property type="term" value="P:negative regulation of fatty acid biosynthetic process"/>
    <property type="evidence" value="ECO:0007669"/>
    <property type="project" value="UniProtKB-ARBA"/>
</dbReference>
<dbReference type="FunFam" id="1.10.510.10:FF:000021">
    <property type="entry name" value="Serine/threonine protein kinase"/>
    <property type="match status" value="1"/>
</dbReference>
<gene>
    <name evidence="11" type="ORF">ADL15_04990</name>
</gene>
<dbReference type="Pfam" id="PF00069">
    <property type="entry name" value="Pkinase"/>
    <property type="match status" value="1"/>
</dbReference>
<keyword evidence="3" id="KW-0808">Transferase</keyword>
<keyword evidence="12" id="KW-1185">Reference proteome</keyword>
<dbReference type="PANTHER" id="PTHR43289">
    <property type="entry name" value="MITOGEN-ACTIVATED PROTEIN KINASE KINASE KINASE 20-RELATED"/>
    <property type="match status" value="1"/>
</dbReference>
<dbReference type="AlphaFoldDB" id="A0A0X3VAJ5"/>
<keyword evidence="5" id="KW-0418">Kinase</keyword>
<feature type="region of interest" description="Disordered" evidence="9">
    <location>
        <begin position="333"/>
        <end position="434"/>
    </location>
</feature>
<dbReference type="Proteomes" id="UP000053244">
    <property type="component" value="Unassembled WGS sequence"/>
</dbReference>
<protein>
    <recommendedName>
        <fullName evidence="1">non-specific serine/threonine protein kinase</fullName>
        <ecNumber evidence="1">2.7.11.1</ecNumber>
    </recommendedName>
</protein>
<proteinExistence type="predicted"/>
<dbReference type="InterPro" id="IPR008266">
    <property type="entry name" value="Tyr_kinase_AS"/>
</dbReference>
<evidence type="ECO:0000256" key="3">
    <source>
        <dbReference type="ARBA" id="ARBA00022679"/>
    </source>
</evidence>
<evidence type="ECO:0000259" key="10">
    <source>
        <dbReference type="PROSITE" id="PS50011"/>
    </source>
</evidence>
<feature type="compositionally biased region" description="Gly residues" evidence="9">
    <location>
        <begin position="406"/>
        <end position="416"/>
    </location>
</feature>
<dbReference type="InterPro" id="IPR000719">
    <property type="entry name" value="Prot_kinase_dom"/>
</dbReference>
<evidence type="ECO:0000313" key="12">
    <source>
        <dbReference type="Proteomes" id="UP000053244"/>
    </source>
</evidence>
<dbReference type="PANTHER" id="PTHR43289:SF6">
    <property type="entry name" value="SERINE_THREONINE-PROTEIN KINASE NEKL-3"/>
    <property type="match status" value="1"/>
</dbReference>
<evidence type="ECO:0000256" key="7">
    <source>
        <dbReference type="ARBA" id="ARBA00047899"/>
    </source>
</evidence>